<dbReference type="Pfam" id="PF01580">
    <property type="entry name" value="FtsK_SpoIIIE"/>
    <property type="match status" value="1"/>
</dbReference>
<evidence type="ECO:0000256" key="1">
    <source>
        <dbReference type="ARBA" id="ARBA00022741"/>
    </source>
</evidence>
<keyword evidence="2 3" id="KW-0067">ATP-binding</keyword>
<protein>
    <submittedName>
        <fullName evidence="6">FtsK/SpoIIIE domain-containing protein</fullName>
    </submittedName>
</protein>
<dbReference type="InterPro" id="IPR027417">
    <property type="entry name" value="P-loop_NTPase"/>
</dbReference>
<gene>
    <name evidence="6" type="ORF">RFF62_04780</name>
</gene>
<dbReference type="EMBL" id="JAVIBX010000014">
    <property type="protein sequence ID" value="MDQ8833102.1"/>
    <property type="molecule type" value="Genomic_DNA"/>
</dbReference>
<dbReference type="RefSeq" id="WP_308937854.1">
    <property type="nucleotide sequence ID" value="NZ_JAVIBP010000032.1"/>
</dbReference>
<dbReference type="InterPro" id="IPR002543">
    <property type="entry name" value="FtsK_dom"/>
</dbReference>
<reference evidence="6 7" key="1">
    <citation type="submission" date="2023-08" db="EMBL/GenBank/DDBJ databases">
        <title>Streptococcus ruminantium-associated sheep mastitis outbreak detected in Italy is distinct from bovine isolates.</title>
        <authorList>
            <person name="Rosa M.N."/>
            <person name="Vezina B."/>
            <person name="Tola S."/>
        </authorList>
    </citation>
    <scope>NUCLEOTIDE SEQUENCE [LARGE SCALE GENOMIC DNA]</scope>
    <source>
        <strain evidence="6 7">OM6730</strain>
    </source>
</reference>
<feature type="transmembrane region" description="Helical" evidence="4">
    <location>
        <begin position="56"/>
        <end position="78"/>
    </location>
</feature>
<evidence type="ECO:0000313" key="6">
    <source>
        <dbReference type="EMBL" id="MDQ8833102.1"/>
    </source>
</evidence>
<proteinExistence type="predicted"/>
<evidence type="ECO:0000256" key="2">
    <source>
        <dbReference type="ARBA" id="ARBA00022840"/>
    </source>
</evidence>
<dbReference type="PANTHER" id="PTHR22683">
    <property type="entry name" value="SPORULATION PROTEIN RELATED"/>
    <property type="match status" value="1"/>
</dbReference>
<accession>A0ABU1B3V1</accession>
<evidence type="ECO:0000256" key="3">
    <source>
        <dbReference type="PROSITE-ProRule" id="PRU00289"/>
    </source>
</evidence>
<dbReference type="PROSITE" id="PS50901">
    <property type="entry name" value="FTSK"/>
    <property type="match status" value="1"/>
</dbReference>
<evidence type="ECO:0000259" key="5">
    <source>
        <dbReference type="PROSITE" id="PS50901"/>
    </source>
</evidence>
<keyword evidence="4" id="KW-0812">Transmembrane</keyword>
<dbReference type="PANTHER" id="PTHR22683:SF47">
    <property type="entry name" value="FTSK DOMAIN-CONTAINING PROTEIN YDCQ"/>
    <property type="match status" value="1"/>
</dbReference>
<keyword evidence="4" id="KW-0472">Membrane</keyword>
<keyword evidence="1 3" id="KW-0547">Nucleotide-binding</keyword>
<keyword evidence="4" id="KW-1133">Transmembrane helix</keyword>
<dbReference type="Proteomes" id="UP001228446">
    <property type="component" value="Unassembled WGS sequence"/>
</dbReference>
<keyword evidence="7" id="KW-1185">Reference proteome</keyword>
<comment type="caution">
    <text evidence="6">The sequence shown here is derived from an EMBL/GenBank/DDBJ whole genome shotgun (WGS) entry which is preliminary data.</text>
</comment>
<dbReference type="InterPro" id="IPR050206">
    <property type="entry name" value="FtsK/SpoIIIE/SftA"/>
</dbReference>
<dbReference type="SUPFAM" id="SSF52540">
    <property type="entry name" value="P-loop containing nucleoside triphosphate hydrolases"/>
    <property type="match status" value="1"/>
</dbReference>
<feature type="domain" description="FtsK" evidence="5">
    <location>
        <begin position="199"/>
        <end position="385"/>
    </location>
</feature>
<name>A0ABU1B3V1_9STRE</name>
<feature type="binding site" evidence="3">
    <location>
        <begin position="216"/>
        <end position="223"/>
    </location>
    <ligand>
        <name>ATP</name>
        <dbReference type="ChEBI" id="CHEBI:30616"/>
    </ligand>
</feature>
<sequence>MAGVRLFPQNRGIRIRPYMRYLKRILFGVLVLTGLVPLIVFSWYEYDKLLSLDYLLIGLLVSLILFVILFGWYLSWFLPESTVLFAKLDRLERLARFLYENNFVYEKKAKDNRRIVKFPKIYMKQGKFDLAVSFELAGSKFQEKFKKIGGDLETTFSMDFMETEDDNRYKKYILAYSSLLNRLNGGEMKYISSKGVELMKNFYWDFASDPHMLVVGGTGGGKTVLLRFLILCLSKVGVVDVCDPKRADFVTMSDIPAFSGRISYDVESIIESVENALSVMEERFEFMRKEQKRLGHKDLLPFYEYGLEPYFWVCDELNAFKSMLNYRQVERFDNALGQIVLLGRQAGVNVILAMQKPSREDLGSKLQANINFRIAVGRLDEMGYELAFEEVNRNKEFKFMKYVGGMRVYGRGYAAVKGQVAREFYSPLLTKGFSFYDEFNKIQRKEHKHREMEILEVETLEKEADSEELLDDGVLDCSSFSKKIGKTFNQVLKVVKECETKGYLSFEKKDGKYLLSAHEQEILTTLFEQKETTDFTWSVVIDNYFSDTEEVESFVL</sequence>
<organism evidence="6 7">
    <name type="scientific">Streptococcus ruminantium</name>
    <dbReference type="NCBI Taxonomy" id="1917441"/>
    <lineage>
        <taxon>Bacteria</taxon>
        <taxon>Bacillati</taxon>
        <taxon>Bacillota</taxon>
        <taxon>Bacilli</taxon>
        <taxon>Lactobacillales</taxon>
        <taxon>Streptococcaceae</taxon>
        <taxon>Streptococcus</taxon>
    </lineage>
</organism>
<evidence type="ECO:0000313" key="7">
    <source>
        <dbReference type="Proteomes" id="UP001228446"/>
    </source>
</evidence>
<evidence type="ECO:0000256" key="4">
    <source>
        <dbReference type="SAM" id="Phobius"/>
    </source>
</evidence>
<feature type="transmembrane region" description="Helical" evidence="4">
    <location>
        <begin position="21"/>
        <end position="44"/>
    </location>
</feature>
<dbReference type="Gene3D" id="3.40.50.300">
    <property type="entry name" value="P-loop containing nucleotide triphosphate hydrolases"/>
    <property type="match status" value="1"/>
</dbReference>